<evidence type="ECO:0000256" key="2">
    <source>
        <dbReference type="ARBA" id="ARBA00022676"/>
    </source>
</evidence>
<keyword evidence="3 5" id="KW-0808">Transferase</keyword>
<dbReference type="PANTHER" id="PTHR22916:SF51">
    <property type="entry name" value="GLYCOSYLTRANSFERASE EPSH-RELATED"/>
    <property type="match status" value="1"/>
</dbReference>
<dbReference type="SUPFAM" id="SSF53448">
    <property type="entry name" value="Nucleotide-diphospho-sugar transferases"/>
    <property type="match status" value="1"/>
</dbReference>
<dbReference type="CDD" id="cd00761">
    <property type="entry name" value="Glyco_tranf_GTA_type"/>
    <property type="match status" value="1"/>
</dbReference>
<dbReference type="Gene3D" id="3.90.550.10">
    <property type="entry name" value="Spore Coat Polysaccharide Biosynthesis Protein SpsA, Chain A"/>
    <property type="match status" value="1"/>
</dbReference>
<evidence type="ECO:0000256" key="1">
    <source>
        <dbReference type="ARBA" id="ARBA00006739"/>
    </source>
</evidence>
<gene>
    <name evidence="5" type="ORF">FE782_25145</name>
</gene>
<dbReference type="RefSeq" id="WP_138197124.1">
    <property type="nucleotide sequence ID" value="NZ_VCIW01000021.1"/>
</dbReference>
<evidence type="ECO:0000259" key="4">
    <source>
        <dbReference type="Pfam" id="PF00535"/>
    </source>
</evidence>
<keyword evidence="6" id="KW-1185">Reference proteome</keyword>
<dbReference type="AlphaFoldDB" id="A0A5R9FZC1"/>
<comment type="caution">
    <text evidence="5">The sequence shown here is derived from an EMBL/GenBank/DDBJ whole genome shotgun (WGS) entry which is preliminary data.</text>
</comment>
<sequence>MQPYISVIVPVYNAEKFIRRCVDSLLSQSYRDFEVLLINDGSTDRSGPICDEYQERYENIRVFHTENRGVSAARNLGIEQCNGEYVQFVDSDDFVDENYILGMLEGISEGIDLVIGGIRQVEERGGRFLVTKEYRQPPGEYSKSELGEHFRDLLLNSYINYCYAKLFRKRILTDHGIRFDQDISLGEDTLFVLKTLDRTNAFAVKEEIYYNYVQHSNLTLTYRFRPDKFRVLNDLHFAIVDFCKVNRCYDQKTRTALDKRYMELILFCLDENFKRGFPQALQIKKQLGVLLGDEHIQKFVTQGNEIKQQYPLILIQAIRSKNPYFYFIVYYSLIVYRKVRSKKNEKAAVRR</sequence>
<protein>
    <submittedName>
        <fullName evidence="5">Glycosyltransferase family 2 protein</fullName>
    </submittedName>
</protein>
<dbReference type="Proteomes" id="UP000309676">
    <property type="component" value="Unassembled WGS sequence"/>
</dbReference>
<dbReference type="OrthoDB" id="396512at2"/>
<accession>A0A5R9FZC1</accession>
<feature type="domain" description="Glycosyltransferase 2-like" evidence="4">
    <location>
        <begin position="6"/>
        <end position="173"/>
    </location>
</feature>
<dbReference type="Pfam" id="PF00535">
    <property type="entry name" value="Glycos_transf_2"/>
    <property type="match status" value="1"/>
</dbReference>
<reference evidence="5 6" key="1">
    <citation type="submission" date="2019-05" db="EMBL/GenBank/DDBJ databases">
        <authorList>
            <person name="Narsing Rao M.P."/>
            <person name="Li W.J."/>
        </authorList>
    </citation>
    <scope>NUCLEOTIDE SEQUENCE [LARGE SCALE GENOMIC DNA]</scope>
    <source>
        <strain evidence="5 6">SYSU_K30003</strain>
    </source>
</reference>
<evidence type="ECO:0000313" key="6">
    <source>
        <dbReference type="Proteomes" id="UP000309676"/>
    </source>
</evidence>
<dbReference type="EMBL" id="VCIW01000021">
    <property type="protein sequence ID" value="TLS49407.1"/>
    <property type="molecule type" value="Genomic_DNA"/>
</dbReference>
<organism evidence="5 6">
    <name type="scientific">Paenibacillus antri</name>
    <dbReference type="NCBI Taxonomy" id="2582848"/>
    <lineage>
        <taxon>Bacteria</taxon>
        <taxon>Bacillati</taxon>
        <taxon>Bacillota</taxon>
        <taxon>Bacilli</taxon>
        <taxon>Bacillales</taxon>
        <taxon>Paenibacillaceae</taxon>
        <taxon>Paenibacillus</taxon>
    </lineage>
</organism>
<dbReference type="PANTHER" id="PTHR22916">
    <property type="entry name" value="GLYCOSYLTRANSFERASE"/>
    <property type="match status" value="1"/>
</dbReference>
<keyword evidence="2" id="KW-0328">Glycosyltransferase</keyword>
<comment type="similarity">
    <text evidence="1">Belongs to the glycosyltransferase 2 family.</text>
</comment>
<name>A0A5R9FZC1_9BACL</name>
<dbReference type="GO" id="GO:0016757">
    <property type="term" value="F:glycosyltransferase activity"/>
    <property type="evidence" value="ECO:0007669"/>
    <property type="project" value="UniProtKB-KW"/>
</dbReference>
<dbReference type="InterPro" id="IPR001173">
    <property type="entry name" value="Glyco_trans_2-like"/>
</dbReference>
<proteinExistence type="inferred from homology"/>
<dbReference type="InterPro" id="IPR029044">
    <property type="entry name" value="Nucleotide-diphossugar_trans"/>
</dbReference>
<evidence type="ECO:0000313" key="5">
    <source>
        <dbReference type="EMBL" id="TLS49407.1"/>
    </source>
</evidence>
<evidence type="ECO:0000256" key="3">
    <source>
        <dbReference type="ARBA" id="ARBA00022679"/>
    </source>
</evidence>